<dbReference type="SUPFAM" id="SSF53756">
    <property type="entry name" value="UDP-Glycosyltransferase/glycogen phosphorylase"/>
    <property type="match status" value="1"/>
</dbReference>
<organism evidence="2 3">
    <name type="scientific">Candidatus Beckwithbacteria bacterium CG23_combo_of_CG06-09_8_20_14_all_47_9</name>
    <dbReference type="NCBI Taxonomy" id="1974498"/>
    <lineage>
        <taxon>Bacteria</taxon>
        <taxon>Candidatus Beckwithiibacteriota</taxon>
    </lineage>
</organism>
<evidence type="ECO:0000313" key="2">
    <source>
        <dbReference type="EMBL" id="PIP52001.1"/>
    </source>
</evidence>
<sequence>MKIVFLTRYFWPHVGGVEKQVLELSRRLVKQGDQVTVVTSRHEGGLAKSETKDGIKIIRFTPLAIKYFGLLSIWWWMIKNRHLFKNADIVHAHSVLIWYWPLKILMPKKPVYVTFHGWEGIYPIPKKNILIRKIDALIARKNITIHDYAAKHYGVKADKIMYTAVDVPTKKTFVKDYHRLVYVGRLDADTGLPKILKALDYLKNFRVDWCGDGPLAGECGQYGRVHGWVDPAPFYRQAFICLSPGVTSILEAFTYHCLVATTYNNPVKKDYLLMTPFKNWIVVKSSARYLAKAIKFYAKNRVLAQMKIKAAAQWVKTQNWEAAVKLYRELWQQ</sequence>
<name>A0A2H0B300_9BACT</name>
<dbReference type="Pfam" id="PF13439">
    <property type="entry name" value="Glyco_transf_4"/>
    <property type="match status" value="1"/>
</dbReference>
<comment type="caution">
    <text evidence="2">The sequence shown here is derived from an EMBL/GenBank/DDBJ whole genome shotgun (WGS) entry which is preliminary data.</text>
</comment>
<protein>
    <recommendedName>
        <fullName evidence="1">Glycosyltransferase subfamily 4-like N-terminal domain-containing protein</fullName>
    </recommendedName>
</protein>
<dbReference type="CDD" id="cd03801">
    <property type="entry name" value="GT4_PimA-like"/>
    <property type="match status" value="1"/>
</dbReference>
<dbReference type="InterPro" id="IPR028098">
    <property type="entry name" value="Glyco_trans_4-like_N"/>
</dbReference>
<accession>A0A2H0B300</accession>
<reference evidence="2 3" key="1">
    <citation type="submission" date="2017-09" db="EMBL/GenBank/DDBJ databases">
        <title>Depth-based differentiation of microbial function through sediment-hosted aquifers and enrichment of novel symbionts in the deep terrestrial subsurface.</title>
        <authorList>
            <person name="Probst A.J."/>
            <person name="Ladd B."/>
            <person name="Jarett J.K."/>
            <person name="Geller-Mcgrath D.E."/>
            <person name="Sieber C.M."/>
            <person name="Emerson J.B."/>
            <person name="Anantharaman K."/>
            <person name="Thomas B.C."/>
            <person name="Malmstrom R."/>
            <person name="Stieglmeier M."/>
            <person name="Klingl A."/>
            <person name="Woyke T."/>
            <person name="Ryan C.M."/>
            <person name="Banfield J.F."/>
        </authorList>
    </citation>
    <scope>NUCLEOTIDE SEQUENCE [LARGE SCALE GENOMIC DNA]</scope>
    <source>
        <strain evidence="2">CG23_combo_of_CG06-09_8_20_14_all_47_9</strain>
    </source>
</reference>
<dbReference type="AlphaFoldDB" id="A0A2H0B300"/>
<feature type="domain" description="Glycosyltransferase subfamily 4-like N-terminal" evidence="1">
    <location>
        <begin position="14"/>
        <end position="160"/>
    </location>
</feature>
<gene>
    <name evidence="2" type="ORF">COX09_03915</name>
</gene>
<proteinExistence type="predicted"/>
<dbReference type="PANTHER" id="PTHR45947">
    <property type="entry name" value="SULFOQUINOVOSYL TRANSFERASE SQD2"/>
    <property type="match status" value="1"/>
</dbReference>
<dbReference type="Proteomes" id="UP000231081">
    <property type="component" value="Unassembled WGS sequence"/>
</dbReference>
<dbReference type="InterPro" id="IPR050194">
    <property type="entry name" value="Glycosyltransferase_grp1"/>
</dbReference>
<evidence type="ECO:0000259" key="1">
    <source>
        <dbReference type="Pfam" id="PF13439"/>
    </source>
</evidence>
<dbReference type="PANTHER" id="PTHR45947:SF3">
    <property type="entry name" value="SULFOQUINOVOSYL TRANSFERASE SQD2"/>
    <property type="match status" value="1"/>
</dbReference>
<dbReference type="Gene3D" id="3.40.50.2000">
    <property type="entry name" value="Glycogen Phosphorylase B"/>
    <property type="match status" value="2"/>
</dbReference>
<evidence type="ECO:0000313" key="3">
    <source>
        <dbReference type="Proteomes" id="UP000231081"/>
    </source>
</evidence>
<dbReference type="EMBL" id="PCSQ01000098">
    <property type="protein sequence ID" value="PIP52001.1"/>
    <property type="molecule type" value="Genomic_DNA"/>
</dbReference>
<dbReference type="GO" id="GO:0016757">
    <property type="term" value="F:glycosyltransferase activity"/>
    <property type="evidence" value="ECO:0007669"/>
    <property type="project" value="TreeGrafter"/>
</dbReference>